<keyword evidence="3" id="KW-1185">Reference proteome</keyword>
<accession>A0AAP0G7G5</accession>
<evidence type="ECO:0000313" key="3">
    <source>
        <dbReference type="Proteomes" id="UP001418222"/>
    </source>
</evidence>
<evidence type="ECO:0000256" key="1">
    <source>
        <dbReference type="SAM" id="MobiDB-lite"/>
    </source>
</evidence>
<comment type="caution">
    <text evidence="2">The sequence shown here is derived from an EMBL/GenBank/DDBJ whole genome shotgun (WGS) entry which is preliminary data.</text>
</comment>
<organism evidence="2 3">
    <name type="scientific">Platanthera zijinensis</name>
    <dbReference type="NCBI Taxonomy" id="2320716"/>
    <lineage>
        <taxon>Eukaryota</taxon>
        <taxon>Viridiplantae</taxon>
        <taxon>Streptophyta</taxon>
        <taxon>Embryophyta</taxon>
        <taxon>Tracheophyta</taxon>
        <taxon>Spermatophyta</taxon>
        <taxon>Magnoliopsida</taxon>
        <taxon>Liliopsida</taxon>
        <taxon>Asparagales</taxon>
        <taxon>Orchidaceae</taxon>
        <taxon>Orchidoideae</taxon>
        <taxon>Orchideae</taxon>
        <taxon>Orchidinae</taxon>
        <taxon>Platanthera</taxon>
    </lineage>
</organism>
<feature type="compositionally biased region" description="Pro residues" evidence="1">
    <location>
        <begin position="218"/>
        <end position="235"/>
    </location>
</feature>
<feature type="compositionally biased region" description="Low complexity" evidence="1">
    <location>
        <begin position="241"/>
        <end position="251"/>
    </location>
</feature>
<protein>
    <submittedName>
        <fullName evidence="2">Uncharacterized protein</fullName>
    </submittedName>
</protein>
<proteinExistence type="predicted"/>
<feature type="region of interest" description="Disordered" evidence="1">
    <location>
        <begin position="201"/>
        <end position="307"/>
    </location>
</feature>
<sequence length="394" mass="43737">MEKNLFPHVQFNANVAIFSQQPSENGEDNEACRPLLGRPLLVLSTNENVGDRASGGLQVASREKPSLKADARFHENRRVLKGRDNVGEERNFSPAGRIMEVGGSTKAESDMDCVAKELWRNSPLALKRFYLALMKGTAHKEPDGENIPMDSDPLLEEQATISEGSSDDIKNDDIESASHRFSIVFLFGGLHKAYARSRPLPPSISATTTHPLCTSGQPPTPPPPTRSLPLQPTPNPYHLNSSSQDSATLSSQPRPHPKPTTPFFFQSKPDPLQEPLSQSDNRLRSKVLPHCGFPPSRREAPEADKFSLRSAELRQSRGRAIFESEPESSIPVGMQTSVPAVPAMGRVTLLGDTFLLIVEEKEKWDQPPRCSRRIPRTRARAISYSRHTFPRHLH</sequence>
<dbReference type="EMBL" id="JBBWWQ010000007">
    <property type="protein sequence ID" value="KAK8942643.1"/>
    <property type="molecule type" value="Genomic_DNA"/>
</dbReference>
<evidence type="ECO:0000313" key="2">
    <source>
        <dbReference type="EMBL" id="KAK8942643.1"/>
    </source>
</evidence>
<name>A0AAP0G7G5_9ASPA</name>
<gene>
    <name evidence="2" type="ORF">KSP39_PZI008745</name>
</gene>
<dbReference type="AlphaFoldDB" id="A0AAP0G7G5"/>
<reference evidence="2 3" key="1">
    <citation type="journal article" date="2022" name="Nat. Plants">
        <title>Genomes of leafy and leafless Platanthera orchids illuminate the evolution of mycoheterotrophy.</title>
        <authorList>
            <person name="Li M.H."/>
            <person name="Liu K.W."/>
            <person name="Li Z."/>
            <person name="Lu H.C."/>
            <person name="Ye Q.L."/>
            <person name="Zhang D."/>
            <person name="Wang J.Y."/>
            <person name="Li Y.F."/>
            <person name="Zhong Z.M."/>
            <person name="Liu X."/>
            <person name="Yu X."/>
            <person name="Liu D.K."/>
            <person name="Tu X.D."/>
            <person name="Liu B."/>
            <person name="Hao Y."/>
            <person name="Liao X.Y."/>
            <person name="Jiang Y.T."/>
            <person name="Sun W.H."/>
            <person name="Chen J."/>
            <person name="Chen Y.Q."/>
            <person name="Ai Y."/>
            <person name="Zhai J.W."/>
            <person name="Wu S.S."/>
            <person name="Zhou Z."/>
            <person name="Hsiao Y.Y."/>
            <person name="Wu W.L."/>
            <person name="Chen Y.Y."/>
            <person name="Lin Y.F."/>
            <person name="Hsu J.L."/>
            <person name="Li C.Y."/>
            <person name="Wang Z.W."/>
            <person name="Zhao X."/>
            <person name="Zhong W.Y."/>
            <person name="Ma X.K."/>
            <person name="Ma L."/>
            <person name="Huang J."/>
            <person name="Chen G.Z."/>
            <person name="Huang M.Z."/>
            <person name="Huang L."/>
            <person name="Peng D.H."/>
            <person name="Luo Y.B."/>
            <person name="Zou S.Q."/>
            <person name="Chen S.P."/>
            <person name="Lan S."/>
            <person name="Tsai W.C."/>
            <person name="Van de Peer Y."/>
            <person name="Liu Z.J."/>
        </authorList>
    </citation>
    <scope>NUCLEOTIDE SEQUENCE [LARGE SCALE GENOMIC DNA]</scope>
    <source>
        <strain evidence="2">Lor287</strain>
    </source>
</reference>
<feature type="compositionally biased region" description="Basic and acidic residues" evidence="1">
    <location>
        <begin position="296"/>
        <end position="307"/>
    </location>
</feature>
<dbReference type="Proteomes" id="UP001418222">
    <property type="component" value="Unassembled WGS sequence"/>
</dbReference>